<dbReference type="GO" id="GO:0000976">
    <property type="term" value="F:transcription cis-regulatory region binding"/>
    <property type="evidence" value="ECO:0007669"/>
    <property type="project" value="TreeGrafter"/>
</dbReference>
<dbReference type="InterPro" id="IPR001647">
    <property type="entry name" value="HTH_TetR"/>
</dbReference>
<feature type="domain" description="HTH tetR-type" evidence="6">
    <location>
        <begin position="8"/>
        <end position="68"/>
    </location>
</feature>
<evidence type="ECO:0000256" key="2">
    <source>
        <dbReference type="ARBA" id="ARBA00023015"/>
    </source>
</evidence>
<dbReference type="PROSITE" id="PS50977">
    <property type="entry name" value="HTH_TETR_2"/>
    <property type="match status" value="1"/>
</dbReference>
<keyword evidence="3 5" id="KW-0238">DNA-binding</keyword>
<name>A0A521EL96_9RHOB</name>
<organism evidence="7 8">
    <name type="scientific">Thalassovita litoralis</name>
    <dbReference type="NCBI Taxonomy" id="1010611"/>
    <lineage>
        <taxon>Bacteria</taxon>
        <taxon>Pseudomonadati</taxon>
        <taxon>Pseudomonadota</taxon>
        <taxon>Alphaproteobacteria</taxon>
        <taxon>Rhodobacterales</taxon>
        <taxon>Roseobacteraceae</taxon>
        <taxon>Thalassovita</taxon>
    </lineage>
</organism>
<keyword evidence="2" id="KW-0805">Transcription regulation</keyword>
<dbReference type="GO" id="GO:0003700">
    <property type="term" value="F:DNA-binding transcription factor activity"/>
    <property type="evidence" value="ECO:0007669"/>
    <property type="project" value="TreeGrafter"/>
</dbReference>
<accession>A0A521EL96</accession>
<evidence type="ECO:0000256" key="5">
    <source>
        <dbReference type="PROSITE-ProRule" id="PRU00335"/>
    </source>
</evidence>
<dbReference type="Pfam" id="PF13977">
    <property type="entry name" value="TetR_C_6"/>
    <property type="match status" value="1"/>
</dbReference>
<dbReference type="InterPro" id="IPR023772">
    <property type="entry name" value="DNA-bd_HTH_TetR-type_CS"/>
</dbReference>
<dbReference type="InterPro" id="IPR009057">
    <property type="entry name" value="Homeodomain-like_sf"/>
</dbReference>
<dbReference type="OrthoDB" id="5293556at2"/>
<proteinExistence type="predicted"/>
<keyword evidence="8" id="KW-1185">Reference proteome</keyword>
<dbReference type="AlphaFoldDB" id="A0A521EL96"/>
<sequence>MKARKPAADRKSEIVAAVLVLADRIGPDRLTTNDVAQQVGLTQAAIFRHFPTKADLWAAVGDTLTDRLTQSWDAVLGDTLPPRERLRALVIAQFSQIAACPALPSILHSRELNVDNPALRNAVQGLLMRFQTHLIDTLKDMAQAGEIAENMPPEDAAVFLTSLIQGLAIRWSLGVRTFDLVTEGTRLLDVQLSCMTSVD</sequence>
<dbReference type="Pfam" id="PF00440">
    <property type="entry name" value="TetR_N"/>
    <property type="match status" value="1"/>
</dbReference>
<evidence type="ECO:0000259" key="6">
    <source>
        <dbReference type="PROSITE" id="PS50977"/>
    </source>
</evidence>
<dbReference type="SUPFAM" id="SSF46689">
    <property type="entry name" value="Homeodomain-like"/>
    <property type="match status" value="1"/>
</dbReference>
<dbReference type="EMBL" id="FXTO01000017">
    <property type="protein sequence ID" value="SMO84694.1"/>
    <property type="molecule type" value="Genomic_DNA"/>
</dbReference>
<evidence type="ECO:0000256" key="3">
    <source>
        <dbReference type="ARBA" id="ARBA00023125"/>
    </source>
</evidence>
<dbReference type="PROSITE" id="PS01081">
    <property type="entry name" value="HTH_TETR_1"/>
    <property type="match status" value="1"/>
</dbReference>
<dbReference type="Gene3D" id="1.10.357.10">
    <property type="entry name" value="Tetracycline Repressor, domain 2"/>
    <property type="match status" value="1"/>
</dbReference>
<dbReference type="InterPro" id="IPR050109">
    <property type="entry name" value="HTH-type_TetR-like_transc_reg"/>
</dbReference>
<keyword evidence="4" id="KW-0804">Transcription</keyword>
<dbReference type="Proteomes" id="UP000316030">
    <property type="component" value="Unassembled WGS sequence"/>
</dbReference>
<evidence type="ECO:0000256" key="1">
    <source>
        <dbReference type="ARBA" id="ARBA00022491"/>
    </source>
</evidence>
<keyword evidence="1" id="KW-0678">Repressor</keyword>
<evidence type="ECO:0000313" key="8">
    <source>
        <dbReference type="Proteomes" id="UP000316030"/>
    </source>
</evidence>
<feature type="DNA-binding region" description="H-T-H motif" evidence="5">
    <location>
        <begin position="31"/>
        <end position="50"/>
    </location>
</feature>
<dbReference type="SUPFAM" id="SSF48498">
    <property type="entry name" value="Tetracyclin repressor-like, C-terminal domain"/>
    <property type="match status" value="1"/>
</dbReference>
<dbReference type="RefSeq" id="WP_142493921.1">
    <property type="nucleotide sequence ID" value="NZ_FXTO01000017.1"/>
</dbReference>
<dbReference type="PANTHER" id="PTHR30055:SF240">
    <property type="entry name" value="HTH-TYPE TRANSCRIPTIONAL REGULATOR ACRR"/>
    <property type="match status" value="1"/>
</dbReference>
<protein>
    <submittedName>
        <fullName evidence="7">Transcriptional regulator, TetR family</fullName>
    </submittedName>
</protein>
<dbReference type="InterPro" id="IPR039538">
    <property type="entry name" value="BetI_C"/>
</dbReference>
<gene>
    <name evidence="7" type="ORF">SAMN06265173_11753</name>
</gene>
<reference evidence="7 8" key="1">
    <citation type="submission" date="2017-05" db="EMBL/GenBank/DDBJ databases">
        <authorList>
            <person name="Varghese N."/>
            <person name="Submissions S."/>
        </authorList>
    </citation>
    <scope>NUCLEOTIDE SEQUENCE [LARGE SCALE GENOMIC DNA]</scope>
    <source>
        <strain evidence="7 8">DSM 29506</strain>
    </source>
</reference>
<dbReference type="PANTHER" id="PTHR30055">
    <property type="entry name" value="HTH-TYPE TRANSCRIPTIONAL REGULATOR RUTR"/>
    <property type="match status" value="1"/>
</dbReference>
<evidence type="ECO:0000313" key="7">
    <source>
        <dbReference type="EMBL" id="SMO84694.1"/>
    </source>
</evidence>
<evidence type="ECO:0000256" key="4">
    <source>
        <dbReference type="ARBA" id="ARBA00023163"/>
    </source>
</evidence>
<dbReference type="InterPro" id="IPR036271">
    <property type="entry name" value="Tet_transcr_reg_TetR-rel_C_sf"/>
</dbReference>